<dbReference type="EMBL" id="KC571252">
    <property type="protein sequence ID" value="AHC03609.1"/>
    <property type="molecule type" value="Genomic_DNA"/>
</dbReference>
<dbReference type="Pfam" id="PF07436">
    <property type="entry name" value="Curto_V3"/>
    <property type="match status" value="1"/>
</dbReference>
<evidence type="ECO:0000313" key="2">
    <source>
        <dbReference type="EMBL" id="AHC03609.1"/>
    </source>
</evidence>
<dbReference type="InterPro" id="IPR009997">
    <property type="entry name" value="MP_R3"/>
</dbReference>
<sequence>MMVCIPDWLFLIFVFSTVLQAGINFYGTFQGERVSAKLSSIISRFDELFLALQQVVYSRNTARSSRAVDSRGRRGLSSIPEGSEENTEA</sequence>
<feature type="region of interest" description="Disordered" evidence="1">
    <location>
        <begin position="61"/>
        <end position="89"/>
    </location>
</feature>
<evidence type="ECO:0000256" key="1">
    <source>
        <dbReference type="SAM" id="MobiDB-lite"/>
    </source>
</evidence>
<protein>
    <submittedName>
        <fullName evidence="3">Ss-ds DNA regulator</fullName>
    </submittedName>
</protein>
<reference evidence="3" key="1">
    <citation type="submission" date="2013-02" db="EMBL/GenBank/DDBJ databases">
        <title>Identification of new species of Beet curly top Iran virus from sugar beet plants of Iran.</title>
        <authorList>
            <person name="Gharouni Kardani S."/>
            <person name="Heydarnejad J."/>
            <person name="Zaki Aghl M."/>
        </authorList>
    </citation>
    <scope>NUCLEOTIDE SEQUENCE</scope>
    <source>
        <strain evidence="2">Iran:Chenaran:5Beet:Sugar beet:2010</strain>
        <strain evidence="3">Iran:Fariman:6Beet:Sugar beet:2010</strain>
    </source>
</reference>
<organism evidence="3">
    <name type="scientific">Beet curly top Iran virus</name>
    <dbReference type="NCBI Taxonomy" id="391228"/>
    <lineage>
        <taxon>Viruses</taxon>
        <taxon>Monodnaviria</taxon>
        <taxon>Shotokuvirae</taxon>
        <taxon>Cressdnaviricota</taxon>
        <taxon>Repensiviricetes</taxon>
        <taxon>Geplafuvirales</taxon>
        <taxon>Geminiviridae</taxon>
        <taxon>Becurtovirus</taxon>
        <taxon>Becurtovirus betae</taxon>
    </lineage>
</organism>
<accession>A0A1B0NHZ3</accession>
<evidence type="ECO:0000313" key="3">
    <source>
        <dbReference type="EMBL" id="AHC03614.1"/>
    </source>
</evidence>
<gene>
    <name evidence="3" type="primary">V3</name>
</gene>
<proteinExistence type="predicted"/>
<name>A0A1B0NHZ3_9GEMI</name>
<dbReference type="EMBL" id="KC571253">
    <property type="protein sequence ID" value="AHC03614.1"/>
    <property type="molecule type" value="Genomic_DNA"/>
</dbReference>